<dbReference type="Pfam" id="PF01507">
    <property type="entry name" value="PAPS_reduct"/>
    <property type="match status" value="1"/>
</dbReference>
<reference evidence="2" key="1">
    <citation type="submission" date="2022-12" db="EMBL/GenBank/DDBJ databases">
        <title>Phocaeicola acetigenes sp. nov., isolated feces from a healthy human.</title>
        <authorList>
            <person name="Do H."/>
            <person name="Ha Y.B."/>
            <person name="Kim J.-S."/>
            <person name="Suh M.K."/>
            <person name="Kim H.S."/>
            <person name="Lee J.-S."/>
        </authorList>
    </citation>
    <scope>NUCLEOTIDE SEQUENCE</scope>
    <source>
        <strain evidence="2">KGMB11183</strain>
    </source>
</reference>
<dbReference type="Pfam" id="PF11922">
    <property type="entry name" value="DUF3440"/>
    <property type="match status" value="1"/>
</dbReference>
<dbReference type="EMBL" id="JAPZVM010000001">
    <property type="protein sequence ID" value="MCZ8371282.1"/>
    <property type="molecule type" value="Genomic_DNA"/>
</dbReference>
<dbReference type="PANTHER" id="PTHR30083:SF0">
    <property type="entry name" value="3'-PHOSPHOADENOSINE 5'-PHOSPHOSULFATE SULFOTRANSFERASE (PAPS REDUCTASE)_FAD SYNTHETASE"/>
    <property type="match status" value="1"/>
</dbReference>
<name>A0ABT4PE12_9BACT</name>
<organism evidence="2 3">
    <name type="scientific">Phocaeicola acetigenes</name>
    <dbReference type="NCBI Taxonomy" id="3016083"/>
    <lineage>
        <taxon>Bacteria</taxon>
        <taxon>Pseudomonadati</taxon>
        <taxon>Bacteroidota</taxon>
        <taxon>Bacteroidia</taxon>
        <taxon>Bacteroidales</taxon>
        <taxon>Bacteroidaceae</taxon>
        <taxon>Phocaeicola</taxon>
    </lineage>
</organism>
<dbReference type="SUPFAM" id="SSF52402">
    <property type="entry name" value="Adenine nucleotide alpha hydrolases-like"/>
    <property type="match status" value="1"/>
</dbReference>
<evidence type="ECO:0000313" key="3">
    <source>
        <dbReference type="Proteomes" id="UP001141933"/>
    </source>
</evidence>
<evidence type="ECO:0000313" key="2">
    <source>
        <dbReference type="EMBL" id="MCZ8371282.1"/>
    </source>
</evidence>
<dbReference type="PANTHER" id="PTHR30083">
    <property type="entry name" value="TRANSCRIPTIONAL REGULATOR-RELATED"/>
    <property type="match status" value="1"/>
</dbReference>
<proteinExistence type="predicted"/>
<gene>
    <name evidence="2" type="ORF">O6P32_00965</name>
</gene>
<dbReference type="CDD" id="cd23947">
    <property type="entry name" value="PAPS_reductase-like_YbdN"/>
    <property type="match status" value="1"/>
</dbReference>
<protein>
    <submittedName>
        <fullName evidence="2">DUF3440 domain-containing protein</fullName>
    </submittedName>
</protein>
<dbReference type="InterPro" id="IPR014729">
    <property type="entry name" value="Rossmann-like_a/b/a_fold"/>
</dbReference>
<accession>A0ABT4PE12</accession>
<evidence type="ECO:0000259" key="1">
    <source>
        <dbReference type="Pfam" id="PF01507"/>
    </source>
</evidence>
<dbReference type="InterPro" id="IPR021845">
    <property type="entry name" value="DUF3440"/>
</dbReference>
<dbReference type="RefSeq" id="WP_269876345.1">
    <property type="nucleotide sequence ID" value="NZ_JAPZVM010000001.1"/>
</dbReference>
<keyword evidence="3" id="KW-1185">Reference proteome</keyword>
<dbReference type="InterPro" id="IPR002500">
    <property type="entry name" value="PAPS_reduct_dom"/>
</dbReference>
<feature type="domain" description="Phosphoadenosine phosphosulphate reductase" evidence="1">
    <location>
        <begin position="29"/>
        <end position="237"/>
    </location>
</feature>
<dbReference type="Proteomes" id="UP001141933">
    <property type="component" value="Unassembled WGS sequence"/>
</dbReference>
<comment type="caution">
    <text evidence="2">The sequence shown here is derived from an EMBL/GenBank/DDBJ whole genome shotgun (WGS) entry which is preliminary data.</text>
</comment>
<dbReference type="Gene3D" id="3.40.50.620">
    <property type="entry name" value="HUPs"/>
    <property type="match status" value="1"/>
</dbReference>
<sequence length="433" mass="52119">MITHVNDKKNVYELAQERLDIIFKEFDNIYISFSGGKDSGVLLNLCLDYMRKHQIKRKIGLFHMDYEVQYKMTIEYIDRIIEQNKDLLEVYRVCLPFRVATCTSMYQSFWRPWEAEKKELWVRSMPKGAMTINDFPDFNPQWWDYDFQLYFAQWLHRKKEATRTCCLVGIRTQESFNRWRCIFQNPKTILYHKYIWTCKLQNDVYNAYPIYDWKTTDIWVANGKFKWDYNNLYNLYYKAGVSLERQRVASPFIGEAIESLALYKAIDPDTWGKMIGRINGVNFSSIYGSTHAMARQKIKLPEGYTWKKFMYFLLSTLPEKTRNGYLRRLDVSIRFWRTKGGCLDDEVIQKLIDAKIPIEVGDKSNYRTHKHPVRMEYQDDIDIPEFRELPSYKRMCICILRNDHACKYMGFSPTKEEISRKNRIMETYKNIWR</sequence>